<feature type="transmembrane region" description="Helical" evidence="8">
    <location>
        <begin position="287"/>
        <end position="314"/>
    </location>
</feature>
<dbReference type="Proteomes" id="UP000177050">
    <property type="component" value="Unassembled WGS sequence"/>
</dbReference>
<evidence type="ECO:0000256" key="1">
    <source>
        <dbReference type="ARBA" id="ARBA00004651"/>
    </source>
</evidence>
<evidence type="ECO:0008006" key="11">
    <source>
        <dbReference type="Google" id="ProtNLM"/>
    </source>
</evidence>
<evidence type="ECO:0000256" key="2">
    <source>
        <dbReference type="ARBA" id="ARBA00022475"/>
    </source>
</evidence>
<feature type="transmembrane region" description="Helical" evidence="8">
    <location>
        <begin position="254"/>
        <end position="275"/>
    </location>
</feature>
<feature type="transmembrane region" description="Helical" evidence="8">
    <location>
        <begin position="168"/>
        <end position="188"/>
    </location>
</feature>
<feature type="transmembrane region" description="Helical" evidence="8">
    <location>
        <begin position="348"/>
        <end position="373"/>
    </location>
</feature>
<name>A0A1F7KZD2_9BACT</name>
<dbReference type="AlphaFoldDB" id="A0A1F7KZD2"/>
<comment type="caution">
    <text evidence="9">The sequence shown here is derived from an EMBL/GenBank/DDBJ whole genome shotgun (WGS) entry which is preliminary data.</text>
</comment>
<dbReference type="EMBL" id="MGBR01000001">
    <property type="protein sequence ID" value="OGK73245.1"/>
    <property type="molecule type" value="Genomic_DNA"/>
</dbReference>
<reference evidence="9 10" key="1">
    <citation type="journal article" date="2016" name="Nat. Commun.">
        <title>Thousands of microbial genomes shed light on interconnected biogeochemical processes in an aquifer system.</title>
        <authorList>
            <person name="Anantharaman K."/>
            <person name="Brown C.T."/>
            <person name="Hug L.A."/>
            <person name="Sharon I."/>
            <person name="Castelle C.J."/>
            <person name="Probst A.J."/>
            <person name="Thomas B.C."/>
            <person name="Singh A."/>
            <person name="Wilkins M.J."/>
            <person name="Karaoz U."/>
            <person name="Brodie E.L."/>
            <person name="Williams K.H."/>
            <person name="Hubbard S.S."/>
            <person name="Banfield J.F."/>
        </authorList>
    </citation>
    <scope>NUCLEOTIDE SEQUENCE [LARGE SCALE GENOMIC DNA]</scope>
</reference>
<evidence type="ECO:0000256" key="7">
    <source>
        <dbReference type="ARBA" id="ARBA00024033"/>
    </source>
</evidence>
<proteinExistence type="inferred from homology"/>
<keyword evidence="3" id="KW-0808">Transferase</keyword>
<evidence type="ECO:0000256" key="6">
    <source>
        <dbReference type="ARBA" id="ARBA00023136"/>
    </source>
</evidence>
<feature type="transmembrane region" description="Helical" evidence="8">
    <location>
        <begin position="86"/>
        <end position="107"/>
    </location>
</feature>
<feature type="transmembrane region" description="Helical" evidence="8">
    <location>
        <begin position="138"/>
        <end position="156"/>
    </location>
</feature>
<keyword evidence="6 8" id="KW-0472">Membrane</keyword>
<comment type="similarity">
    <text evidence="7">Belongs to the glycosyltransferase 87 family.</text>
</comment>
<dbReference type="InterPro" id="IPR018584">
    <property type="entry name" value="GT87"/>
</dbReference>
<feature type="transmembrane region" description="Helical" evidence="8">
    <location>
        <begin position="326"/>
        <end position="342"/>
    </location>
</feature>
<dbReference type="Pfam" id="PF09594">
    <property type="entry name" value="GT87"/>
    <property type="match status" value="1"/>
</dbReference>
<feature type="transmembrane region" description="Helical" evidence="8">
    <location>
        <begin position="194"/>
        <end position="212"/>
    </location>
</feature>
<comment type="subcellular location">
    <subcellularLocation>
        <location evidence="1">Cell membrane</location>
        <topology evidence="1">Multi-pass membrane protein</topology>
    </subcellularLocation>
</comment>
<organism evidence="9 10">
    <name type="scientific">Candidatus Roizmanbacteria bacterium RIFOXYD1_FULL_38_12</name>
    <dbReference type="NCBI Taxonomy" id="1802093"/>
    <lineage>
        <taxon>Bacteria</taxon>
        <taxon>Candidatus Roizmaniibacteriota</taxon>
    </lineage>
</organism>
<accession>A0A1F7KZD2</accession>
<protein>
    <recommendedName>
        <fullName evidence="11">DUF2029 domain-containing protein</fullName>
    </recommendedName>
</protein>
<keyword evidence="2" id="KW-1003">Cell membrane</keyword>
<sequence>MKTKLPSKRYRIVAVIFSFFVFVHLAFSLQKILTSLAPDFSIFYYSTVDFMRGINPYTDIHLYTVYNYPPLTNTLYLPLVLLPYHVSQALFIMLSFISVFIIVYFSMKLSQLKLNFEMYITVVSLVLLSFPTKFTLGMGQSNLIAYALLLIGLYLFEKNIRVGSSVLIGLAILFKPMLVLILLVFFINRKWKELMMIGVFIGVFACIVLWWGRGTLFISFFQTVLPKLFKTQGIQTYYNQSFSSFVARLTTSEFYLRLLSFLCNGTLLAYALIFLKKNKANKALQYGFILTVLVIINNLSWQHHFIVLIYPFIFCMKLCLESKSKIHFLLLLFTYLLVSWNFKNPIPFSWFPANLLLSHQLYGAIIIASLLAFSSPQSSAKNI</sequence>
<keyword evidence="4 8" id="KW-0812">Transmembrane</keyword>
<evidence type="ECO:0000256" key="4">
    <source>
        <dbReference type="ARBA" id="ARBA00022692"/>
    </source>
</evidence>
<evidence type="ECO:0000256" key="3">
    <source>
        <dbReference type="ARBA" id="ARBA00022679"/>
    </source>
</evidence>
<evidence type="ECO:0000256" key="5">
    <source>
        <dbReference type="ARBA" id="ARBA00022989"/>
    </source>
</evidence>
<evidence type="ECO:0000313" key="10">
    <source>
        <dbReference type="Proteomes" id="UP000177050"/>
    </source>
</evidence>
<evidence type="ECO:0000256" key="8">
    <source>
        <dbReference type="SAM" id="Phobius"/>
    </source>
</evidence>
<evidence type="ECO:0000313" key="9">
    <source>
        <dbReference type="EMBL" id="OGK73245.1"/>
    </source>
</evidence>
<dbReference type="GO" id="GO:0016758">
    <property type="term" value="F:hexosyltransferase activity"/>
    <property type="evidence" value="ECO:0007669"/>
    <property type="project" value="InterPro"/>
</dbReference>
<dbReference type="GO" id="GO:0005886">
    <property type="term" value="C:plasma membrane"/>
    <property type="evidence" value="ECO:0007669"/>
    <property type="project" value="UniProtKB-SubCell"/>
</dbReference>
<keyword evidence="5 8" id="KW-1133">Transmembrane helix</keyword>
<gene>
    <name evidence="9" type="ORF">A3K52_00350</name>
</gene>